<reference evidence="3" key="1">
    <citation type="journal article" date="2023" name="Mol. Phylogenet. Evol.">
        <title>Genome-scale phylogeny and comparative genomics of the fungal order Sordariales.</title>
        <authorList>
            <person name="Hensen N."/>
            <person name="Bonometti L."/>
            <person name="Westerberg I."/>
            <person name="Brannstrom I.O."/>
            <person name="Guillou S."/>
            <person name="Cros-Aarteil S."/>
            <person name="Calhoun S."/>
            <person name="Haridas S."/>
            <person name="Kuo A."/>
            <person name="Mondo S."/>
            <person name="Pangilinan J."/>
            <person name="Riley R."/>
            <person name="LaButti K."/>
            <person name="Andreopoulos B."/>
            <person name="Lipzen A."/>
            <person name="Chen C."/>
            <person name="Yan M."/>
            <person name="Daum C."/>
            <person name="Ng V."/>
            <person name="Clum A."/>
            <person name="Steindorff A."/>
            <person name="Ohm R.A."/>
            <person name="Martin F."/>
            <person name="Silar P."/>
            <person name="Natvig D.O."/>
            <person name="Lalanne C."/>
            <person name="Gautier V."/>
            <person name="Ament-Velasquez S.L."/>
            <person name="Kruys A."/>
            <person name="Hutchinson M.I."/>
            <person name="Powell A.J."/>
            <person name="Barry K."/>
            <person name="Miller A.N."/>
            <person name="Grigoriev I.V."/>
            <person name="Debuchy R."/>
            <person name="Gladieux P."/>
            <person name="Hiltunen Thoren M."/>
            <person name="Johannesson H."/>
        </authorList>
    </citation>
    <scope>NUCLEOTIDE SEQUENCE</scope>
    <source>
        <strain evidence="3">CBS 232.78</strain>
    </source>
</reference>
<evidence type="ECO:0000256" key="2">
    <source>
        <dbReference type="SAM" id="Phobius"/>
    </source>
</evidence>
<sequence length="191" mass="21107">MLVEPPWTKRDEQTTRNGHPISSTVGLLPRGSCILLRAVETDGGQLVPGLSYWLACLQRFSFGGPMRGTPPPFSVTERKTLSLGSSISDRHANPILASHSHVITKSTLTPLVPTSQSPGCFRILFVVRQGLRQRRYVTRHKTPSRQLHPSLLSADCQLIWLASSFTFLLLSSLPLTVLLCLLPVSVIFDPR</sequence>
<comment type="caution">
    <text evidence="3">The sequence shown here is derived from an EMBL/GenBank/DDBJ whole genome shotgun (WGS) entry which is preliminary data.</text>
</comment>
<proteinExistence type="predicted"/>
<accession>A0AAE0NCK8</accession>
<dbReference type="EMBL" id="JAULSW010000006">
    <property type="protein sequence ID" value="KAK3378465.1"/>
    <property type="molecule type" value="Genomic_DNA"/>
</dbReference>
<evidence type="ECO:0000313" key="3">
    <source>
        <dbReference type="EMBL" id="KAK3378465.1"/>
    </source>
</evidence>
<keyword evidence="4" id="KW-1185">Reference proteome</keyword>
<evidence type="ECO:0000256" key="1">
    <source>
        <dbReference type="SAM" id="MobiDB-lite"/>
    </source>
</evidence>
<name>A0AAE0NCK8_9PEZI</name>
<feature type="region of interest" description="Disordered" evidence="1">
    <location>
        <begin position="1"/>
        <end position="22"/>
    </location>
</feature>
<dbReference type="AlphaFoldDB" id="A0AAE0NCK8"/>
<organism evidence="3 4">
    <name type="scientific">Podospora didyma</name>
    <dbReference type="NCBI Taxonomy" id="330526"/>
    <lineage>
        <taxon>Eukaryota</taxon>
        <taxon>Fungi</taxon>
        <taxon>Dikarya</taxon>
        <taxon>Ascomycota</taxon>
        <taxon>Pezizomycotina</taxon>
        <taxon>Sordariomycetes</taxon>
        <taxon>Sordariomycetidae</taxon>
        <taxon>Sordariales</taxon>
        <taxon>Podosporaceae</taxon>
        <taxon>Podospora</taxon>
    </lineage>
</organism>
<dbReference type="Proteomes" id="UP001285441">
    <property type="component" value="Unassembled WGS sequence"/>
</dbReference>
<keyword evidence="2" id="KW-1133">Transmembrane helix</keyword>
<reference evidence="3" key="2">
    <citation type="submission" date="2023-06" db="EMBL/GenBank/DDBJ databases">
        <authorList>
            <consortium name="Lawrence Berkeley National Laboratory"/>
            <person name="Haridas S."/>
            <person name="Hensen N."/>
            <person name="Bonometti L."/>
            <person name="Westerberg I."/>
            <person name="Brannstrom I.O."/>
            <person name="Guillou S."/>
            <person name="Cros-Aarteil S."/>
            <person name="Calhoun S."/>
            <person name="Kuo A."/>
            <person name="Mondo S."/>
            <person name="Pangilinan J."/>
            <person name="Riley R."/>
            <person name="LaButti K."/>
            <person name="Andreopoulos B."/>
            <person name="Lipzen A."/>
            <person name="Chen C."/>
            <person name="Yanf M."/>
            <person name="Daum C."/>
            <person name="Ng V."/>
            <person name="Clum A."/>
            <person name="Steindorff A."/>
            <person name="Ohm R."/>
            <person name="Martin F."/>
            <person name="Silar P."/>
            <person name="Natvig D."/>
            <person name="Lalanne C."/>
            <person name="Gautier V."/>
            <person name="Ament-velasquez S.L."/>
            <person name="Kruys A."/>
            <person name="Hutchinson M.I."/>
            <person name="Powell A.J."/>
            <person name="Barry K."/>
            <person name="Miller A.N."/>
            <person name="Grigoriev I.V."/>
            <person name="Debuchy R."/>
            <person name="Gladieux P."/>
            <person name="Thoren M.H."/>
            <person name="Johannesson H."/>
        </authorList>
    </citation>
    <scope>NUCLEOTIDE SEQUENCE</scope>
    <source>
        <strain evidence="3">CBS 232.78</strain>
    </source>
</reference>
<evidence type="ECO:0000313" key="4">
    <source>
        <dbReference type="Proteomes" id="UP001285441"/>
    </source>
</evidence>
<gene>
    <name evidence="3" type="ORF">B0H63DRAFT_248219</name>
</gene>
<keyword evidence="2" id="KW-0472">Membrane</keyword>
<keyword evidence="2" id="KW-0812">Transmembrane</keyword>
<protein>
    <submittedName>
        <fullName evidence="3">Uncharacterized protein</fullName>
    </submittedName>
</protein>
<feature type="transmembrane region" description="Helical" evidence="2">
    <location>
        <begin position="158"/>
        <end position="188"/>
    </location>
</feature>